<gene>
    <name evidence="1" type="ORF">MM50RIKEN_17650</name>
</gene>
<protein>
    <submittedName>
        <fullName evidence="1">Uncharacterized protein</fullName>
    </submittedName>
</protein>
<proteinExistence type="predicted"/>
<dbReference type="AlphaFoldDB" id="A0A810Q6V7"/>
<sequence>MGPAAAGERRYQLLDGTEQHHRRCQLCHGDPTGHPELPGCTLTEAQAESLDLTGFPKLRSLDISGIAAWQQLPERIRLLDISHTAVTDIRTLTEASYHDLILSYQATMDWETLGACNTYQFTVLDCPLDRQVAVRTALENRVEYATELPVQSDELLSKTMRGEISFS</sequence>
<name>A0A810Q6V7_9FIRM</name>
<dbReference type="EMBL" id="AP023418">
    <property type="protein sequence ID" value="BCK82002.1"/>
    <property type="molecule type" value="Genomic_DNA"/>
</dbReference>
<evidence type="ECO:0000313" key="1">
    <source>
        <dbReference type="EMBL" id="BCK82002.1"/>
    </source>
</evidence>
<dbReference type="Proteomes" id="UP000681035">
    <property type="component" value="Chromosome"/>
</dbReference>
<keyword evidence="2" id="KW-1185">Reference proteome</keyword>
<accession>A0A810Q6V7</accession>
<reference evidence="1" key="1">
    <citation type="submission" date="2020-09" db="EMBL/GenBank/DDBJ databases">
        <title>New species isolated from human feces.</title>
        <authorList>
            <person name="Kitahara M."/>
            <person name="Shigeno Y."/>
            <person name="Shime M."/>
            <person name="Matsumoto Y."/>
            <person name="Nakamura S."/>
            <person name="Motooka D."/>
            <person name="Fukuoka S."/>
            <person name="Nishikawa H."/>
            <person name="Benno Y."/>
        </authorList>
    </citation>
    <scope>NUCLEOTIDE SEQUENCE</scope>
    <source>
        <strain evidence="1">MM50</strain>
    </source>
</reference>
<dbReference type="KEGG" id="vcop:MM50RIKEN_17650"/>
<evidence type="ECO:0000313" key="2">
    <source>
        <dbReference type="Proteomes" id="UP000681035"/>
    </source>
</evidence>
<organism evidence="1 2">
    <name type="scientific">Vescimonas coprocola</name>
    <dbReference type="NCBI Taxonomy" id="2714355"/>
    <lineage>
        <taxon>Bacteria</taxon>
        <taxon>Bacillati</taxon>
        <taxon>Bacillota</taxon>
        <taxon>Clostridia</taxon>
        <taxon>Eubacteriales</taxon>
        <taxon>Oscillospiraceae</taxon>
        <taxon>Vescimonas</taxon>
    </lineage>
</organism>